<evidence type="ECO:0000313" key="4">
    <source>
        <dbReference type="Proteomes" id="UP000184212"/>
    </source>
</evidence>
<dbReference type="InterPro" id="IPR007372">
    <property type="entry name" value="Lipid/polyisoprenoid-bd_YceI"/>
</dbReference>
<accession>A0A1M5X2W8</accession>
<dbReference type="AlphaFoldDB" id="A0A1M5X2W8"/>
<proteinExistence type="predicted"/>
<sequence length="191" mass="21060">MKKNIVFFFLLLSLSFHASFGQTWSLDKSHAKLEFSVTHLMVSNVEGNFKSFDAKITSAQDDFSNAVIELTADINSINTDDDQRDGHLKSPDFFDVAKFSTLTFKSTSFKKVGDKKYKVEGNLTMHGITKKVELDVTFNGTAIHPYTKKTIAGFKVSGKLKRSDFAIGATVPGAVVSDEVEISTNAEFVKG</sequence>
<reference evidence="3 4" key="1">
    <citation type="submission" date="2016-11" db="EMBL/GenBank/DDBJ databases">
        <authorList>
            <person name="Jaros S."/>
            <person name="Januszkiewicz K."/>
            <person name="Wedrychowicz H."/>
        </authorList>
    </citation>
    <scope>NUCLEOTIDE SEQUENCE [LARGE SCALE GENOMIC DNA]</scope>
    <source>
        <strain evidence="3 4">DSM 24574</strain>
    </source>
</reference>
<dbReference type="OrthoDB" id="9811006at2"/>
<dbReference type="Pfam" id="PF04264">
    <property type="entry name" value="YceI"/>
    <property type="match status" value="1"/>
</dbReference>
<dbReference type="Proteomes" id="UP000184212">
    <property type="component" value="Unassembled WGS sequence"/>
</dbReference>
<dbReference type="STRING" id="947013.SAMN04488109_6255"/>
<keyword evidence="1" id="KW-0732">Signal</keyword>
<dbReference type="SUPFAM" id="SSF101874">
    <property type="entry name" value="YceI-like"/>
    <property type="match status" value="1"/>
</dbReference>
<dbReference type="PANTHER" id="PTHR34406">
    <property type="entry name" value="PROTEIN YCEI"/>
    <property type="match status" value="1"/>
</dbReference>
<organism evidence="3 4">
    <name type="scientific">Chryseolinea serpens</name>
    <dbReference type="NCBI Taxonomy" id="947013"/>
    <lineage>
        <taxon>Bacteria</taxon>
        <taxon>Pseudomonadati</taxon>
        <taxon>Bacteroidota</taxon>
        <taxon>Cytophagia</taxon>
        <taxon>Cytophagales</taxon>
        <taxon>Fulvivirgaceae</taxon>
        <taxon>Chryseolinea</taxon>
    </lineage>
</organism>
<dbReference type="EMBL" id="FQWQ01000005">
    <property type="protein sequence ID" value="SHH93932.1"/>
    <property type="molecule type" value="Genomic_DNA"/>
</dbReference>
<dbReference type="PANTHER" id="PTHR34406:SF1">
    <property type="entry name" value="PROTEIN YCEI"/>
    <property type="match status" value="1"/>
</dbReference>
<gene>
    <name evidence="3" type="ORF">SAMN04488109_6255</name>
</gene>
<feature type="chain" id="PRO_5012206459" evidence="1">
    <location>
        <begin position="19"/>
        <end position="191"/>
    </location>
</feature>
<evidence type="ECO:0000259" key="2">
    <source>
        <dbReference type="SMART" id="SM00867"/>
    </source>
</evidence>
<name>A0A1M5X2W8_9BACT</name>
<evidence type="ECO:0000313" key="3">
    <source>
        <dbReference type="EMBL" id="SHH93932.1"/>
    </source>
</evidence>
<dbReference type="SMART" id="SM00867">
    <property type="entry name" value="YceI"/>
    <property type="match status" value="1"/>
</dbReference>
<feature type="domain" description="Lipid/polyisoprenoid-binding YceI-like" evidence="2">
    <location>
        <begin position="23"/>
        <end position="189"/>
    </location>
</feature>
<keyword evidence="4" id="KW-1185">Reference proteome</keyword>
<evidence type="ECO:0000256" key="1">
    <source>
        <dbReference type="SAM" id="SignalP"/>
    </source>
</evidence>
<feature type="signal peptide" evidence="1">
    <location>
        <begin position="1"/>
        <end position="18"/>
    </location>
</feature>
<dbReference type="Gene3D" id="2.40.128.110">
    <property type="entry name" value="Lipid/polyisoprenoid-binding, YceI-like"/>
    <property type="match status" value="1"/>
</dbReference>
<dbReference type="RefSeq" id="WP_073142416.1">
    <property type="nucleotide sequence ID" value="NZ_FQWQ01000005.1"/>
</dbReference>
<dbReference type="InterPro" id="IPR036761">
    <property type="entry name" value="TTHA0802/YceI-like_sf"/>
</dbReference>
<protein>
    <submittedName>
        <fullName evidence="3">Polyisoprenoid-binding protein YceI</fullName>
    </submittedName>
</protein>